<keyword evidence="3 4" id="KW-0949">S-adenosyl-L-methionine</keyword>
<gene>
    <name evidence="7" type="ORF">AWM72_02610</name>
    <name evidence="8" type="ORF">CYJ28_06485</name>
</gene>
<dbReference type="GO" id="GO:0070041">
    <property type="term" value="F:rRNA (uridine-C5-)-methyltransferase activity"/>
    <property type="evidence" value="ECO:0007669"/>
    <property type="project" value="TreeGrafter"/>
</dbReference>
<dbReference type="PANTHER" id="PTHR11061:SF30">
    <property type="entry name" value="TRNA (URACIL(54)-C(5))-METHYLTRANSFERASE"/>
    <property type="match status" value="1"/>
</dbReference>
<keyword evidence="1 4" id="KW-0489">Methyltransferase</keyword>
<keyword evidence="2 4" id="KW-0808">Transferase</keyword>
<dbReference type="EMBL" id="PKGY01000003">
    <property type="protein sequence ID" value="PKZ21552.1"/>
    <property type="molecule type" value="Genomic_DNA"/>
</dbReference>
<evidence type="ECO:0000256" key="5">
    <source>
        <dbReference type="PROSITE-ProRule" id="PRU10015"/>
    </source>
</evidence>
<dbReference type="NCBIfam" id="TIGR00479">
    <property type="entry name" value="rumA"/>
    <property type="match status" value="1"/>
</dbReference>
<dbReference type="OrthoDB" id="9804590at2"/>
<dbReference type="EMBL" id="CP014160">
    <property type="protein sequence ID" value="AMB93718.1"/>
    <property type="molecule type" value="Genomic_DNA"/>
</dbReference>
<feature type="active site" description="Nucleophile" evidence="4">
    <location>
        <position position="416"/>
    </location>
</feature>
<proteinExistence type="inferred from homology"/>
<dbReference type="CDD" id="cd02440">
    <property type="entry name" value="AdoMet_MTases"/>
    <property type="match status" value="1"/>
</dbReference>
<dbReference type="PROSITE" id="PS01230">
    <property type="entry name" value="TRMA_1"/>
    <property type="match status" value="1"/>
</dbReference>
<dbReference type="RefSeq" id="WP_067972717.1">
    <property type="nucleotide sequence ID" value="NZ_CAJHKM010000004.1"/>
</dbReference>
<dbReference type="InterPro" id="IPR029063">
    <property type="entry name" value="SAM-dependent_MTases_sf"/>
</dbReference>
<evidence type="ECO:0000256" key="4">
    <source>
        <dbReference type="PROSITE-ProRule" id="PRU01024"/>
    </source>
</evidence>
<dbReference type="FunFam" id="3.40.50.150:FF:000009">
    <property type="entry name" value="23S rRNA (Uracil(1939)-C(5))-methyltransferase RlmD"/>
    <property type="match status" value="1"/>
</dbReference>
<dbReference type="PANTHER" id="PTHR11061">
    <property type="entry name" value="RNA M5U METHYLTRANSFERASE"/>
    <property type="match status" value="1"/>
</dbReference>
<evidence type="ECO:0000313" key="7">
    <source>
        <dbReference type="EMBL" id="AMB93718.1"/>
    </source>
</evidence>
<feature type="binding site" evidence="4">
    <location>
        <position position="291"/>
    </location>
    <ligand>
        <name>S-adenosyl-L-methionine</name>
        <dbReference type="ChEBI" id="CHEBI:59789"/>
    </ligand>
</feature>
<dbReference type="PROSITE" id="PS50926">
    <property type="entry name" value="TRAM"/>
    <property type="match status" value="1"/>
</dbReference>
<protein>
    <submittedName>
        <fullName evidence="8">23S rRNA (Uracil(1939)-C(5))-methyltransferase RlmD</fullName>
    </submittedName>
    <submittedName>
        <fullName evidence="7">RNA methyltransferase</fullName>
    </submittedName>
</protein>
<dbReference type="InterPro" id="IPR010280">
    <property type="entry name" value="U5_MeTrfase_fam"/>
</dbReference>
<feature type="binding site" evidence="4">
    <location>
        <position position="320"/>
    </location>
    <ligand>
        <name>S-adenosyl-L-methionine</name>
        <dbReference type="ChEBI" id="CHEBI:59789"/>
    </ligand>
</feature>
<dbReference type="Gene3D" id="2.40.50.140">
    <property type="entry name" value="Nucleic acid-binding proteins"/>
    <property type="match status" value="1"/>
</dbReference>
<organism evidence="7 9">
    <name type="scientific">Aerococcus sanguinicola</name>
    <dbReference type="NCBI Taxonomy" id="119206"/>
    <lineage>
        <taxon>Bacteria</taxon>
        <taxon>Bacillati</taxon>
        <taxon>Bacillota</taxon>
        <taxon>Bacilli</taxon>
        <taxon>Lactobacillales</taxon>
        <taxon>Aerococcaceae</taxon>
        <taxon>Aerococcus</taxon>
    </lineage>
</organism>
<evidence type="ECO:0000256" key="1">
    <source>
        <dbReference type="ARBA" id="ARBA00022603"/>
    </source>
</evidence>
<dbReference type="InterPro" id="IPR012340">
    <property type="entry name" value="NA-bd_OB-fold"/>
</dbReference>
<evidence type="ECO:0000259" key="6">
    <source>
        <dbReference type="PROSITE" id="PS50926"/>
    </source>
</evidence>
<dbReference type="Gene3D" id="2.40.50.1070">
    <property type="match status" value="1"/>
</dbReference>
<evidence type="ECO:0000313" key="8">
    <source>
        <dbReference type="EMBL" id="PKZ21552.1"/>
    </source>
</evidence>
<dbReference type="GO" id="GO:0070475">
    <property type="term" value="P:rRNA base methylation"/>
    <property type="evidence" value="ECO:0007669"/>
    <property type="project" value="TreeGrafter"/>
</dbReference>
<dbReference type="GeneID" id="92902958"/>
<dbReference type="Proteomes" id="UP000234239">
    <property type="component" value="Unassembled WGS sequence"/>
</dbReference>
<feature type="active site" evidence="5">
    <location>
        <position position="416"/>
    </location>
</feature>
<evidence type="ECO:0000256" key="2">
    <source>
        <dbReference type="ARBA" id="ARBA00022679"/>
    </source>
</evidence>
<dbReference type="PROSITE" id="PS51687">
    <property type="entry name" value="SAM_MT_RNA_M5U"/>
    <property type="match status" value="1"/>
</dbReference>
<feature type="binding site" evidence="4">
    <location>
        <position position="389"/>
    </location>
    <ligand>
        <name>S-adenosyl-L-methionine</name>
        <dbReference type="ChEBI" id="CHEBI:59789"/>
    </ligand>
</feature>
<dbReference type="FunFam" id="2.40.50.1070:FF:000003">
    <property type="entry name" value="23S rRNA (Uracil-5-)-methyltransferase RumA"/>
    <property type="match status" value="1"/>
</dbReference>
<sequence length="461" mass="51357">MAKVKRQAPVKKNANYDLTIEDLTYEGLGVAKVDGYPVFVHDALPGEKCSARIVKVLKKFAFAIVKDRYQTSPDRVPLRDKDGLRTGTMPLQHLAYPAQLAFKRQQVINSLHKFGLDQGLEVKETLGMEEPWAYRNKAQVPVAGEPGQLYTGFYKRRSHEIVPIKDYQIQLKGIDETLQAVIQILNRYQITAYDEKAHRGLLRFLGVRQGEHTGEIMVILIVNGQSLPHEEAIVEDIRREVPHLVSLVLNSNQERTNVIMGKESRVLYGEDRYHDQILGLDFAISSQSFFQVNTSQAEKLYQAALDAAELQGDEQVMDAYCGIGSISLCLAQKAQHVYGVEIVEDAITMARENAAANGLNNTSFQAGDAGDVMPAWVKAGIPCDVLVVDPPRKGLSESFIESSLKLEADRIVYVSCNPASLARDLDKYTQAGYQIQSVQPVDLFPQTTHVECVVLIEKEGL</sequence>
<dbReference type="Pfam" id="PF01938">
    <property type="entry name" value="TRAM"/>
    <property type="match status" value="1"/>
</dbReference>
<evidence type="ECO:0000313" key="10">
    <source>
        <dbReference type="Proteomes" id="UP000234239"/>
    </source>
</evidence>
<reference evidence="8 10" key="3">
    <citation type="submission" date="2017-12" db="EMBL/GenBank/DDBJ databases">
        <title>Phylogenetic diversity of female urinary microbiome.</title>
        <authorList>
            <person name="Thomas-White K."/>
            <person name="Wolfe A.J."/>
        </authorList>
    </citation>
    <scope>NUCLEOTIDE SEQUENCE [LARGE SCALE GENOMIC DNA]</scope>
    <source>
        <strain evidence="8 10">UMB0139</strain>
    </source>
</reference>
<dbReference type="InterPro" id="IPR030390">
    <property type="entry name" value="MeTrfase_TrmA_AS"/>
</dbReference>
<evidence type="ECO:0000313" key="9">
    <source>
        <dbReference type="Proteomes" id="UP000069912"/>
    </source>
</evidence>
<feature type="domain" description="TRAM" evidence="6">
    <location>
        <begin position="9"/>
        <end position="67"/>
    </location>
</feature>
<dbReference type="KEGG" id="asan:AWM72_02610"/>
<comment type="similarity">
    <text evidence="4">Belongs to the class I-like SAM-binding methyltransferase superfamily. RNA M5U methyltransferase family.</text>
</comment>
<dbReference type="InterPro" id="IPR002792">
    <property type="entry name" value="TRAM_dom"/>
</dbReference>
<name>A0A0X8FAQ2_9LACT</name>
<dbReference type="Pfam" id="PF05958">
    <property type="entry name" value="tRNA_U5-meth_tr"/>
    <property type="match status" value="1"/>
</dbReference>
<dbReference type="InterPro" id="IPR030391">
    <property type="entry name" value="MeTrfase_TrmA_CS"/>
</dbReference>
<dbReference type="Gene3D" id="3.40.50.150">
    <property type="entry name" value="Vaccinia Virus protein VP39"/>
    <property type="match status" value="1"/>
</dbReference>
<reference evidence="7 9" key="1">
    <citation type="journal article" date="2016" name="Genome Announc.">
        <title>Complete Genome Sequences of Aerococcus christensenii CCUG 28831T, Aerococcus sanguinicola CCUG 43001T, Aerococcus urinae CCUG 36881T, Aerococcus urinaeequi CCUG 28094T, Aerococcus urinaehominis CCUG 42038 BT, and Aerococcus viridans CCUG 4311T.</title>
        <authorList>
            <person name="Carkaci D."/>
            <person name="Dargis R."/>
            <person name="Nielsen X.C."/>
            <person name="Skovgaard O."/>
            <person name="Fuursted K."/>
            <person name="Christensen J.J."/>
        </authorList>
    </citation>
    <scope>NUCLEOTIDE SEQUENCE [LARGE SCALE GENOMIC DNA]</scope>
    <source>
        <strain evidence="7 9">CCUG43001</strain>
    </source>
</reference>
<feature type="binding site" evidence="4">
    <location>
        <position position="341"/>
    </location>
    <ligand>
        <name>S-adenosyl-L-methionine</name>
        <dbReference type="ChEBI" id="CHEBI:59789"/>
    </ligand>
</feature>
<dbReference type="AlphaFoldDB" id="A0A0X8FAQ2"/>
<reference evidence="9" key="2">
    <citation type="submission" date="2016-01" db="EMBL/GenBank/DDBJ databases">
        <title>Six Aerococcus type strain genome sequencing and assembly using PacBio and Illumina Hiseq.</title>
        <authorList>
            <person name="Carkaci D."/>
            <person name="Dargis R."/>
            <person name="Nielsen X.C."/>
            <person name="Skovgaard O."/>
            <person name="Fuursted K."/>
            <person name="Christensen J.J."/>
        </authorList>
    </citation>
    <scope>NUCLEOTIDE SEQUENCE [LARGE SCALE GENOMIC DNA]</scope>
    <source>
        <strain evidence="9">CCUG43001</strain>
    </source>
</reference>
<dbReference type="SUPFAM" id="SSF53335">
    <property type="entry name" value="S-adenosyl-L-methionine-dependent methyltransferases"/>
    <property type="match status" value="1"/>
</dbReference>
<keyword evidence="9" id="KW-1185">Reference proteome</keyword>
<dbReference type="Proteomes" id="UP000069912">
    <property type="component" value="Chromosome"/>
</dbReference>
<evidence type="ECO:0000256" key="3">
    <source>
        <dbReference type="ARBA" id="ARBA00022691"/>
    </source>
</evidence>
<dbReference type="PROSITE" id="PS01231">
    <property type="entry name" value="TRMA_2"/>
    <property type="match status" value="1"/>
</dbReference>
<dbReference type="SUPFAM" id="SSF50249">
    <property type="entry name" value="Nucleic acid-binding proteins"/>
    <property type="match status" value="1"/>
</dbReference>
<accession>A0A0X8FAQ2</accession>